<dbReference type="PANTHER" id="PTHR24221:SF248">
    <property type="entry name" value="ABC TRANSPORTER TRANSMEMBRANE REGION"/>
    <property type="match status" value="1"/>
</dbReference>
<dbReference type="PANTHER" id="PTHR24221">
    <property type="entry name" value="ATP-BINDING CASSETTE SUB-FAMILY B"/>
    <property type="match status" value="1"/>
</dbReference>
<dbReference type="STRING" id="715226.ABI_24860"/>
<dbReference type="GO" id="GO:0005524">
    <property type="term" value="F:ATP binding"/>
    <property type="evidence" value="ECO:0007669"/>
    <property type="project" value="UniProtKB-KW"/>
</dbReference>
<dbReference type="InterPro" id="IPR039421">
    <property type="entry name" value="Type_1_exporter"/>
</dbReference>
<keyword evidence="6 7" id="KW-0472">Membrane</keyword>
<keyword evidence="3" id="KW-0547">Nucleotide-binding</keyword>
<evidence type="ECO:0000313" key="10">
    <source>
        <dbReference type="EMBL" id="EGF91073.1"/>
    </source>
</evidence>
<evidence type="ECO:0000256" key="7">
    <source>
        <dbReference type="SAM" id="Phobius"/>
    </source>
</evidence>
<evidence type="ECO:0000259" key="8">
    <source>
        <dbReference type="PROSITE" id="PS50893"/>
    </source>
</evidence>
<organism evidence="10 11">
    <name type="scientific">Asticcacaulis biprosthecium C19</name>
    <dbReference type="NCBI Taxonomy" id="715226"/>
    <lineage>
        <taxon>Bacteria</taxon>
        <taxon>Pseudomonadati</taxon>
        <taxon>Pseudomonadota</taxon>
        <taxon>Alphaproteobacteria</taxon>
        <taxon>Caulobacterales</taxon>
        <taxon>Caulobacteraceae</taxon>
        <taxon>Asticcacaulis</taxon>
    </lineage>
</organism>
<dbReference type="InterPro" id="IPR003439">
    <property type="entry name" value="ABC_transporter-like_ATP-bd"/>
</dbReference>
<keyword evidence="4 10" id="KW-0067">ATP-binding</keyword>
<keyword evidence="5 7" id="KW-1133">Transmembrane helix</keyword>
<proteinExistence type="predicted"/>
<reference evidence="11" key="1">
    <citation type="submission" date="2011-03" db="EMBL/GenBank/DDBJ databases">
        <title>Draft genome sequence of Brevundimonas diminuta.</title>
        <authorList>
            <person name="Brown P.J.B."/>
            <person name="Buechlein A."/>
            <person name="Hemmerich C."/>
            <person name="Brun Y.V."/>
        </authorList>
    </citation>
    <scope>NUCLEOTIDE SEQUENCE [LARGE SCALE GENOMIC DNA]</scope>
    <source>
        <strain evidence="11">C19</strain>
    </source>
</reference>
<evidence type="ECO:0000256" key="2">
    <source>
        <dbReference type="ARBA" id="ARBA00022692"/>
    </source>
</evidence>
<keyword evidence="10" id="KW-0378">Hydrolase</keyword>
<keyword evidence="10" id="KW-0645">Protease</keyword>
<keyword evidence="2 7" id="KW-0812">Transmembrane</keyword>
<dbReference type="Pfam" id="PF00005">
    <property type="entry name" value="ABC_tran"/>
    <property type="match status" value="1"/>
</dbReference>
<name>F4QP15_9CAUL</name>
<dbReference type="InterPro" id="IPR027417">
    <property type="entry name" value="P-loop_NTPase"/>
</dbReference>
<evidence type="ECO:0000313" key="11">
    <source>
        <dbReference type="Proteomes" id="UP000006512"/>
    </source>
</evidence>
<dbReference type="InterPro" id="IPR011527">
    <property type="entry name" value="ABC1_TM_dom"/>
</dbReference>
<evidence type="ECO:0000256" key="4">
    <source>
        <dbReference type="ARBA" id="ARBA00022840"/>
    </source>
</evidence>
<evidence type="ECO:0000259" key="9">
    <source>
        <dbReference type="PROSITE" id="PS50929"/>
    </source>
</evidence>
<dbReference type="Gene3D" id="3.40.50.300">
    <property type="entry name" value="P-loop containing nucleotide triphosphate hydrolases"/>
    <property type="match status" value="1"/>
</dbReference>
<dbReference type="AlphaFoldDB" id="F4QP15"/>
<dbReference type="PROSITE" id="PS50929">
    <property type="entry name" value="ABC_TM1F"/>
    <property type="match status" value="1"/>
</dbReference>
<dbReference type="SMART" id="SM00382">
    <property type="entry name" value="AAA"/>
    <property type="match status" value="1"/>
</dbReference>
<feature type="transmembrane region" description="Helical" evidence="7">
    <location>
        <begin position="12"/>
        <end position="32"/>
    </location>
</feature>
<evidence type="ECO:0000256" key="3">
    <source>
        <dbReference type="ARBA" id="ARBA00022741"/>
    </source>
</evidence>
<dbReference type="Gene3D" id="1.20.1560.10">
    <property type="entry name" value="ABC transporter type 1, transmembrane domain"/>
    <property type="match status" value="1"/>
</dbReference>
<dbReference type="PROSITE" id="PS50893">
    <property type="entry name" value="ABC_TRANSPORTER_2"/>
    <property type="match status" value="1"/>
</dbReference>
<dbReference type="SUPFAM" id="SSF90123">
    <property type="entry name" value="ABC transporter transmembrane region"/>
    <property type="match status" value="1"/>
</dbReference>
<comment type="subcellular location">
    <subcellularLocation>
        <location evidence="1">Cell membrane</location>
        <topology evidence="1">Multi-pass membrane protein</topology>
    </subcellularLocation>
</comment>
<gene>
    <name evidence="10" type="ORF">ABI_24860</name>
</gene>
<dbReference type="GO" id="GO:0008233">
    <property type="term" value="F:peptidase activity"/>
    <property type="evidence" value="ECO:0007669"/>
    <property type="project" value="UniProtKB-KW"/>
</dbReference>
<protein>
    <submittedName>
        <fullName evidence="10">Alkaline protease secretion ATP-binding protein aprD</fullName>
    </submittedName>
</protein>
<evidence type="ECO:0000256" key="1">
    <source>
        <dbReference type="ARBA" id="ARBA00004651"/>
    </source>
</evidence>
<feature type="transmembrane region" description="Helical" evidence="7">
    <location>
        <begin position="44"/>
        <end position="64"/>
    </location>
</feature>
<evidence type="ECO:0000256" key="5">
    <source>
        <dbReference type="ARBA" id="ARBA00022989"/>
    </source>
</evidence>
<dbReference type="eggNOG" id="COG4618">
    <property type="taxonomic scope" value="Bacteria"/>
</dbReference>
<dbReference type="GO" id="GO:0030256">
    <property type="term" value="C:type I protein secretion system complex"/>
    <property type="evidence" value="ECO:0007669"/>
    <property type="project" value="InterPro"/>
</dbReference>
<feature type="domain" description="ABC transporter" evidence="8">
    <location>
        <begin position="318"/>
        <end position="553"/>
    </location>
</feature>
<accession>F4QP15</accession>
<feature type="domain" description="ABC transmembrane type-1" evidence="9">
    <location>
        <begin position="12"/>
        <end position="286"/>
    </location>
</feature>
<dbReference type="InterPro" id="IPR003593">
    <property type="entry name" value="AAA+_ATPase"/>
</dbReference>
<dbReference type="GO" id="GO:0140359">
    <property type="term" value="F:ABC-type transporter activity"/>
    <property type="evidence" value="ECO:0007669"/>
    <property type="project" value="InterPro"/>
</dbReference>
<dbReference type="Proteomes" id="UP000006512">
    <property type="component" value="Unassembled WGS sequence"/>
</dbReference>
<dbReference type="GO" id="GO:0016887">
    <property type="term" value="F:ATP hydrolysis activity"/>
    <property type="evidence" value="ECO:0007669"/>
    <property type="project" value="InterPro"/>
</dbReference>
<dbReference type="GO" id="GO:0005886">
    <property type="term" value="C:plasma membrane"/>
    <property type="evidence" value="ECO:0007669"/>
    <property type="project" value="UniProtKB-SubCell"/>
</dbReference>
<dbReference type="SUPFAM" id="SSF52540">
    <property type="entry name" value="P-loop containing nucleoside triphosphate hydrolases"/>
    <property type="match status" value="1"/>
</dbReference>
<evidence type="ECO:0000256" key="6">
    <source>
        <dbReference type="ARBA" id="ARBA00023136"/>
    </source>
</evidence>
<dbReference type="GO" id="GO:0034040">
    <property type="term" value="F:ATPase-coupled lipid transmembrane transporter activity"/>
    <property type="evidence" value="ECO:0007669"/>
    <property type="project" value="TreeGrafter"/>
</dbReference>
<sequence>MTLLALRRYVTAAAGFTLAINLLMLVSPLHMIQVYDRVLTSGSVDTLVLITGLAVVLLLVYAVADAGRKSIFSLLGRRFAERLELPVFASAAASPDAARDVSAAMGSLATVQKFVISGGPAPFFDAPYVPLFALLLFFIHPWLGAIGLAGALILIGLAVVMELTTRMTVEETGRREGLAQAFLAGASRQYSAVAGMGMASAVFRIWQRLKSEASDIQSTSGDRSNLLAAISRSLRQVLQVIMLSAGAYLTLKHEVSPGAIIASSIILSRALAPVDQALGQWAQIVKVREAWNKLVMRLPPEALDASEVTPIPRPEGKLSLEGLSIGVPGGRDPLIARMGLALEPGSLMVVIGANGSGKTSFLQTLTGAWPVHSGIVRLGGRDIHAWAGEDRGRYVGYLPQDVELLPGTVRENIARFSEGEPEPVFEAVRLAGCSEAILRMGKGFDTPVGPGGVHVSAGQRQSIGLARALYGDPVLLVLDEPTAHLDSTRAAAMAGLLRDLKAGGRVMIVATHDLNILNVADQVMNLSGGYASVASGEDYRKSLAEYKRNAGMPIAREVVT</sequence>
<keyword evidence="11" id="KW-1185">Reference proteome</keyword>
<dbReference type="InterPro" id="IPR036640">
    <property type="entry name" value="ABC1_TM_sf"/>
</dbReference>
<dbReference type="HOGENOM" id="CLU_000604_95_6_5"/>
<dbReference type="EMBL" id="GL883078">
    <property type="protein sequence ID" value="EGF91073.1"/>
    <property type="molecule type" value="Genomic_DNA"/>
</dbReference>
<feature type="transmembrane region" description="Helical" evidence="7">
    <location>
        <begin position="131"/>
        <end position="160"/>
    </location>
</feature>
<dbReference type="NCBIfam" id="TIGR01842">
    <property type="entry name" value="type_I_sec_PrtD"/>
    <property type="match status" value="1"/>
</dbReference>
<dbReference type="InterPro" id="IPR010128">
    <property type="entry name" value="ATPase_T1SS_PrtD-like"/>
</dbReference>
<dbReference type="GO" id="GO:0030253">
    <property type="term" value="P:protein secretion by the type I secretion system"/>
    <property type="evidence" value="ECO:0007669"/>
    <property type="project" value="InterPro"/>
</dbReference>
<dbReference type="GO" id="GO:0006508">
    <property type="term" value="P:proteolysis"/>
    <property type="evidence" value="ECO:0007669"/>
    <property type="project" value="UniProtKB-KW"/>
</dbReference>